<comment type="similarity">
    <text evidence="2">Belongs to the LDLR family.</text>
</comment>
<dbReference type="FunFam" id="2.120.10.30:FF:000008">
    <property type="entry name" value="Low-density lipoprotein receptor-related protein 4"/>
    <property type="match status" value="3"/>
</dbReference>
<feature type="repeat" description="LDL-receptor class B" evidence="15">
    <location>
        <begin position="1024"/>
        <end position="1066"/>
    </location>
</feature>
<feature type="domain" description="EGF-like" evidence="18">
    <location>
        <begin position="607"/>
        <end position="622"/>
    </location>
</feature>
<feature type="repeat" description="LDL-receptor class B" evidence="15">
    <location>
        <begin position="712"/>
        <end position="754"/>
    </location>
</feature>
<dbReference type="InterPro" id="IPR000033">
    <property type="entry name" value="LDLR_classB_rpt"/>
</dbReference>
<dbReference type="InterPro" id="IPR002172">
    <property type="entry name" value="LDrepeatLR_classA_rpt"/>
</dbReference>
<sequence>MKYIKIIQRMFYVLTTALLSIYAIGSVTCDDVTDLPDIVKNDYNGAARNTYGSGTLRSTNENAFSNKIHRDKQEQITNRLHRENHGDYGVMVIHHHAPQSPITNSHKPPSYPNMRFGSKNSPMHVPSITDPIRSQFGIRREDSSYPGGIGISRDKIFSPNEDILFEEDAILDSSHQSSGTPSVECDLKCGPTEFFCSKSCSCIHSDLHCDGQIDCGPDAEDEEECEVTEEMIKKMKSECEGNTLSQHIMCPNTFICIKQDWLCDGDDDCNDFTDETHCGAKTNCSDDQFECNNGLCVPQEWMCDGDNDCRDGSDESNCTRTCTNDEFQCLDDSCISLAFKCDGEQDCEDNSDEMNCDFPLPNCPEGEFKCKGLLGGMGGPGGRCILQRFRCDGDNDCGDWSDEENCPKKSISCTSNEFKCDDGRCIPLRWKCDQEQDCDSGEDEKDCSDIGNNNRECNDDEYTCKDSRCILKSWVCDGTSDCKRGEDEADCDVKCDIGQFSCPSKIISPRERRQNYCVSQKHICDGHKDCIQGEDEESCPTIHPCPANTKCQQLCATNLVSGKEECSCKVGYVLAADGFTCNDINECEFTNNPCSQTCNNTVGSFICGCITGYVLRPDLRTCKALGGAVKLIMANRGDIRQVTLSNNQYTSIIKGLPNAIALDYHYEKDLLFWTDVSADVIKQSFINGTNVKDVIKWGLESPGGLSVDWVHELIFWTDSGTRRVEVSTYDGKLRAVLAANDLDKPRAIVVHPGKYFVFWSDWGPNAKIERAFMDGSERTAITNDGIYWPNGLALDFATDRIFWADAKHHVIENSRLDGSDRKKILSNNLPHPFALTIFEDNLFWTDWHTKTISSANKVTGKNFRHVHEGLHFPMDIHSYHKARQPKFENRCAEDRKKLKGGCSHLCLPNRNSRRCACPIGLTLLDDQKTCTTVPDRLLILARKKDIRIKQLESRNPKEVDNNIPLDNLKSTVALDWCSRTDRIYWSDVGKSTINRAFLNGSNQETVIQDGLVSPAGLALDWITNKLYWTDAGTSRIEVASIDGHQRALLVWQNLLKPRDIVVHPLQGIMFWSDWSETPLIERAGMDGSHRTPIVSENLQYPNGITIDYANNRLYFVDAGTKALEFVNFDGTGRNRLIADGLQHPFGIDIYDRYVFISDWDLQSVIMADKNTGRERKSIITETSDLMDIRVFHRNRKNIRNPCGKNNGGCSHMCLLSPLEEIPSSSIPSTRCACPIGVKLTGDNKTCKDGPSSYIIFAHRTDIRQISLDIDYMIDVVLPLSQISNVYAVDVDIVTGDIYWADNIEDLIMRSSADGQNVQQILSESMDSVDGMVICSISRKIYFTDAGRRSIEVSELDGSHRKVLVWQDLESPRAIAIDYEMGYLFFSDWGTLPRIERSDMDGERRSRIITTELGWPNGLAVDKQRKNLYWTDAKLHHIKMCDFDGNFHQTIVDFRNEEHPYGIAVTKTKIYYTDWKTNALHSINKNNLTARTIITGNLEGLMDVKVVNTNERLDVNSCGNNNGGCSHLCLRKPKGYSCQCPTGLKMREDGKNCEDLPNSYLLIALRSGIGRISLDTPEMFDVVLPIDGVHGAVVVDYHHTKNYLFYADVNADAIKRVNMKNHNDIKTIISTGLNTPNGLCVDWIANNLYWSDSALKMIEVSRLDGNYRKTLLRTDLDDVRSMIVYKQMLFFADWGHSARIERSLLDGSDRKVVVNSDLGFPTGLAIDFLARKLFWADALHDRVEMSDFDGKHRKRVIDHAEHPFGFTLTNSYFYYSDWFNKSIMRVARHQNANAEEVRHNLRGALEIRSVSAERQPNYFNPCNESNGGCAFLCLYLGGKKYVCECPNFIDRPCKREIKESSMKPPDGDETTLTMVLKNEDLYPVQQRSSESSIMIAIIIIMTALLVLVVSAILFLVCHSKKKEKNKQRLTFSNPNYNGSGYNDEPGKSTFFKRFKYDKAQDRVYEEKVLSCGQETASSTMMSSGNPSPMPSHSAILSTIG</sequence>
<accession>A0A9N9RQR3</accession>
<keyword evidence="5" id="KW-0254">Endocytosis</keyword>
<evidence type="ECO:0000256" key="3">
    <source>
        <dbReference type="ARBA" id="ARBA00022475"/>
    </source>
</evidence>
<comment type="subcellular location">
    <subcellularLocation>
        <location evidence="1">Cell membrane</location>
        <topology evidence="1">Single-pass type I membrane protein</topology>
    </subcellularLocation>
</comment>
<dbReference type="FunFam" id="2.120.10.30:FF:000241">
    <property type="entry name" value="Low-density lipoprotein receptor-related protein 6"/>
    <property type="match status" value="1"/>
</dbReference>
<dbReference type="PROSITE" id="PS01187">
    <property type="entry name" value="EGF_CA"/>
    <property type="match status" value="1"/>
</dbReference>
<keyword evidence="3" id="KW-1003">Cell membrane</keyword>
<feature type="disulfide bond" evidence="14">
    <location>
        <begin position="291"/>
        <end position="309"/>
    </location>
</feature>
<dbReference type="SMART" id="SM00179">
    <property type="entry name" value="EGF_CA"/>
    <property type="match status" value="3"/>
</dbReference>
<dbReference type="Gene3D" id="2.120.10.30">
    <property type="entry name" value="TolB, C-terminal domain"/>
    <property type="match status" value="4"/>
</dbReference>
<feature type="disulfide bond" evidence="14">
    <location>
        <begin position="464"/>
        <end position="482"/>
    </location>
</feature>
<dbReference type="InterPro" id="IPR023415">
    <property type="entry name" value="LDLR_class-A_CS"/>
</dbReference>
<evidence type="ECO:0000256" key="12">
    <source>
        <dbReference type="ARBA" id="ARBA00023170"/>
    </source>
</evidence>
<evidence type="ECO:0000256" key="13">
    <source>
        <dbReference type="ARBA" id="ARBA00023180"/>
    </source>
</evidence>
<dbReference type="PROSITE" id="PS01186">
    <property type="entry name" value="EGF_2"/>
    <property type="match status" value="1"/>
</dbReference>
<feature type="disulfide bond" evidence="14">
    <location>
        <begin position="524"/>
        <end position="539"/>
    </location>
</feature>
<dbReference type="Gene3D" id="4.10.400.10">
    <property type="entry name" value="Low-density Lipoprotein Receptor"/>
    <property type="match status" value="8"/>
</dbReference>
<dbReference type="EMBL" id="OU895878">
    <property type="protein sequence ID" value="CAG9803062.1"/>
    <property type="molecule type" value="Genomic_DNA"/>
</dbReference>
<proteinExistence type="inferred from homology"/>
<feature type="chain" id="PRO_5040295787" description="EGF-like domain-containing protein" evidence="17">
    <location>
        <begin position="30"/>
        <end position="1999"/>
    </location>
</feature>
<dbReference type="OrthoDB" id="10066840at2759"/>
<feature type="repeat" description="LDL-receptor class B" evidence="15">
    <location>
        <begin position="1381"/>
        <end position="1424"/>
    </location>
</feature>
<evidence type="ECO:0000256" key="8">
    <source>
        <dbReference type="ARBA" id="ARBA00022737"/>
    </source>
</evidence>
<dbReference type="Pfam" id="PF00057">
    <property type="entry name" value="Ldl_recept_a"/>
    <property type="match status" value="6"/>
</dbReference>
<feature type="repeat" description="LDL-receptor class B" evidence="15">
    <location>
        <begin position="799"/>
        <end position="841"/>
    </location>
</feature>
<feature type="repeat" description="LDL-receptor class B" evidence="15">
    <location>
        <begin position="1067"/>
        <end position="1110"/>
    </location>
</feature>
<feature type="disulfide bond" evidence="14">
    <location>
        <begin position="420"/>
        <end position="438"/>
    </location>
</feature>
<evidence type="ECO:0000256" key="1">
    <source>
        <dbReference type="ARBA" id="ARBA00004251"/>
    </source>
</evidence>
<evidence type="ECO:0000259" key="18">
    <source>
        <dbReference type="PROSITE" id="PS01186"/>
    </source>
</evidence>
<dbReference type="PANTHER" id="PTHR46513">
    <property type="entry name" value="VITELLOGENIN RECEPTOR-LIKE PROTEIN-RELATED-RELATED"/>
    <property type="match status" value="1"/>
</dbReference>
<feature type="repeat" description="LDL-receptor class B" evidence="15">
    <location>
        <begin position="1295"/>
        <end position="1337"/>
    </location>
</feature>
<feature type="repeat" description="LDL-receptor class B" evidence="15">
    <location>
        <begin position="1338"/>
        <end position="1380"/>
    </location>
</feature>
<keyword evidence="7 17" id="KW-0732">Signal</keyword>
<feature type="repeat" description="LDL-receptor class B" evidence="15">
    <location>
        <begin position="669"/>
        <end position="711"/>
    </location>
</feature>
<feature type="disulfide bond" evidence="14">
    <location>
        <begin position="284"/>
        <end position="296"/>
    </location>
</feature>
<feature type="repeat" description="LDL-receptor class B" evidence="15">
    <location>
        <begin position="1111"/>
        <end position="1153"/>
    </location>
</feature>
<dbReference type="InterPro" id="IPR050778">
    <property type="entry name" value="Cueball_EGF_LRP_Nidogen"/>
</dbReference>
<dbReference type="InterPro" id="IPR036055">
    <property type="entry name" value="LDL_receptor-like_sf"/>
</dbReference>
<dbReference type="GO" id="GO:0005886">
    <property type="term" value="C:plasma membrane"/>
    <property type="evidence" value="ECO:0007669"/>
    <property type="project" value="UniProtKB-SubCell"/>
</dbReference>
<comment type="caution">
    <text evidence="14">Lacks conserved residue(s) required for the propagation of feature annotation.</text>
</comment>
<keyword evidence="6 16" id="KW-0812">Transmembrane</keyword>
<evidence type="ECO:0000256" key="14">
    <source>
        <dbReference type="PROSITE-ProRule" id="PRU00124"/>
    </source>
</evidence>
<dbReference type="FunFam" id="4.10.400.10:FF:000203">
    <property type="entry name" value="Uncharacterized protein, isoform A"/>
    <property type="match status" value="1"/>
</dbReference>
<feature type="signal peptide" evidence="17">
    <location>
        <begin position="1"/>
        <end position="29"/>
    </location>
</feature>
<keyword evidence="4" id="KW-0245">EGF-like domain</keyword>
<dbReference type="InterPro" id="IPR049883">
    <property type="entry name" value="NOTCH1_EGF-like"/>
</dbReference>
<feature type="repeat" description="LDL-receptor class B" evidence="15">
    <location>
        <begin position="1645"/>
        <end position="1683"/>
    </location>
</feature>
<dbReference type="Pfam" id="PF00058">
    <property type="entry name" value="Ldl_recept_b"/>
    <property type="match status" value="10"/>
</dbReference>
<evidence type="ECO:0000256" key="5">
    <source>
        <dbReference type="ARBA" id="ARBA00022583"/>
    </source>
</evidence>
<dbReference type="PRINTS" id="PR00261">
    <property type="entry name" value="LDLRECEPTOR"/>
</dbReference>
<keyword evidence="13" id="KW-0325">Glycoprotein</keyword>
<keyword evidence="10 16" id="KW-0472">Membrane</keyword>
<feature type="disulfide bond" evidence="14">
    <location>
        <begin position="329"/>
        <end position="347"/>
    </location>
</feature>
<feature type="repeat" description="LDL-receptor class B" evidence="15">
    <location>
        <begin position="981"/>
        <end position="1023"/>
    </location>
</feature>
<feature type="disulfide bond" evidence="14">
    <location>
        <begin position="391"/>
        <end position="406"/>
    </location>
</feature>
<dbReference type="SMART" id="SM00135">
    <property type="entry name" value="LY"/>
    <property type="match status" value="20"/>
</dbReference>
<feature type="disulfide bond" evidence="14">
    <location>
        <begin position="432"/>
        <end position="447"/>
    </location>
</feature>
<dbReference type="PANTHER" id="PTHR46513:SF44">
    <property type="entry name" value="LDL RECEPTOR RELATED PROTEIN 4"/>
    <property type="match status" value="1"/>
</dbReference>
<evidence type="ECO:0000256" key="16">
    <source>
        <dbReference type="SAM" id="Phobius"/>
    </source>
</evidence>
<feature type="repeat" description="LDL-receptor class B" evidence="15">
    <location>
        <begin position="1686"/>
        <end position="1729"/>
    </location>
</feature>
<dbReference type="SUPFAM" id="SSF57196">
    <property type="entry name" value="EGF/Laminin"/>
    <property type="match status" value="4"/>
</dbReference>
<name>A0A9N9RQR3_9DIPT</name>
<evidence type="ECO:0000256" key="9">
    <source>
        <dbReference type="ARBA" id="ARBA00022989"/>
    </source>
</evidence>
<evidence type="ECO:0000256" key="10">
    <source>
        <dbReference type="ARBA" id="ARBA00023136"/>
    </source>
</evidence>
<evidence type="ECO:0000256" key="4">
    <source>
        <dbReference type="ARBA" id="ARBA00022536"/>
    </source>
</evidence>
<feature type="repeat" description="LDL-receptor class B" evidence="15">
    <location>
        <begin position="1730"/>
        <end position="1771"/>
    </location>
</feature>
<feature type="disulfide bond" evidence="14">
    <location>
        <begin position="322"/>
        <end position="334"/>
    </location>
</feature>
<evidence type="ECO:0000313" key="20">
    <source>
        <dbReference type="Proteomes" id="UP001153620"/>
    </source>
</evidence>
<dbReference type="Pfam" id="PF14670">
    <property type="entry name" value="FXa_inhibition"/>
    <property type="match status" value="3"/>
</dbReference>
<gene>
    <name evidence="19" type="ORF">CHIRRI_LOCUS5964</name>
</gene>
<reference evidence="19" key="2">
    <citation type="submission" date="2022-10" db="EMBL/GenBank/DDBJ databases">
        <authorList>
            <consortium name="ENA_rothamsted_submissions"/>
            <consortium name="culmorum"/>
            <person name="King R."/>
        </authorList>
    </citation>
    <scope>NUCLEOTIDE SEQUENCE</scope>
</reference>
<dbReference type="InterPro" id="IPR011042">
    <property type="entry name" value="6-blade_b-propeller_TolB-like"/>
</dbReference>
<feature type="disulfide bond" evidence="14">
    <location>
        <begin position="476"/>
        <end position="491"/>
    </location>
</feature>
<keyword evidence="8" id="KW-0677">Repeat</keyword>
<dbReference type="InterPro" id="IPR001881">
    <property type="entry name" value="EGF-like_Ca-bd_dom"/>
</dbReference>
<organism evidence="19 20">
    <name type="scientific">Chironomus riparius</name>
    <dbReference type="NCBI Taxonomy" id="315576"/>
    <lineage>
        <taxon>Eukaryota</taxon>
        <taxon>Metazoa</taxon>
        <taxon>Ecdysozoa</taxon>
        <taxon>Arthropoda</taxon>
        <taxon>Hexapoda</taxon>
        <taxon>Insecta</taxon>
        <taxon>Pterygota</taxon>
        <taxon>Neoptera</taxon>
        <taxon>Endopterygota</taxon>
        <taxon>Diptera</taxon>
        <taxon>Nematocera</taxon>
        <taxon>Chironomoidea</taxon>
        <taxon>Chironomidae</taxon>
        <taxon>Chironominae</taxon>
        <taxon>Chironomus</taxon>
    </lineage>
</organism>
<dbReference type="SMART" id="SM00181">
    <property type="entry name" value="EGF"/>
    <property type="match status" value="8"/>
</dbReference>
<dbReference type="FunFam" id="4.10.400.10:FF:000024">
    <property type="entry name" value="Low-density lipoprotein RecePtor related"/>
    <property type="match status" value="1"/>
</dbReference>
<keyword evidence="12" id="KW-0675">Receptor</keyword>
<feature type="disulfide bond" evidence="14">
    <location>
        <begin position="341"/>
        <end position="356"/>
    </location>
</feature>
<dbReference type="InterPro" id="IPR018097">
    <property type="entry name" value="EGF_Ca-bd_CS"/>
</dbReference>
<feature type="transmembrane region" description="Helical" evidence="16">
    <location>
        <begin position="1892"/>
        <end position="1916"/>
    </location>
</feature>
<feature type="disulfide bond" evidence="14">
    <location>
        <begin position="263"/>
        <end position="278"/>
    </location>
</feature>
<dbReference type="SUPFAM" id="SSF57424">
    <property type="entry name" value="LDL receptor-like module"/>
    <property type="match status" value="8"/>
</dbReference>
<dbReference type="CDD" id="cd00112">
    <property type="entry name" value="LDLa"/>
    <property type="match status" value="8"/>
</dbReference>
<dbReference type="SUPFAM" id="SSF63825">
    <property type="entry name" value="YWTD domain"/>
    <property type="match status" value="4"/>
</dbReference>
<dbReference type="GO" id="GO:0005509">
    <property type="term" value="F:calcium ion binding"/>
    <property type="evidence" value="ECO:0007669"/>
    <property type="project" value="InterPro"/>
</dbReference>
<feature type="repeat" description="LDL-receptor class B" evidence="15">
    <location>
        <begin position="1425"/>
        <end position="1468"/>
    </location>
</feature>
<dbReference type="InterPro" id="IPR000152">
    <property type="entry name" value="EGF-type_Asp/Asn_hydroxyl_site"/>
</dbReference>
<dbReference type="SMART" id="SM00192">
    <property type="entry name" value="LDLa"/>
    <property type="match status" value="8"/>
</dbReference>
<evidence type="ECO:0000256" key="7">
    <source>
        <dbReference type="ARBA" id="ARBA00022729"/>
    </source>
</evidence>
<protein>
    <recommendedName>
        <fullName evidence="18">EGF-like domain-containing protein</fullName>
    </recommendedName>
</protein>
<evidence type="ECO:0000256" key="15">
    <source>
        <dbReference type="PROSITE-ProRule" id="PRU00461"/>
    </source>
</evidence>
<dbReference type="InterPro" id="IPR000742">
    <property type="entry name" value="EGF"/>
</dbReference>
<dbReference type="GO" id="GO:0006897">
    <property type="term" value="P:endocytosis"/>
    <property type="evidence" value="ECO:0007669"/>
    <property type="project" value="UniProtKB-KW"/>
</dbReference>
<evidence type="ECO:0000256" key="11">
    <source>
        <dbReference type="ARBA" id="ARBA00023157"/>
    </source>
</evidence>
<dbReference type="Proteomes" id="UP001153620">
    <property type="component" value="Chromosome 2"/>
</dbReference>
<dbReference type="PROSITE" id="PS00010">
    <property type="entry name" value="ASX_HYDROXYL"/>
    <property type="match status" value="1"/>
</dbReference>
<keyword evidence="20" id="KW-1185">Reference proteome</keyword>
<reference evidence="19" key="1">
    <citation type="submission" date="2022-01" db="EMBL/GenBank/DDBJ databases">
        <authorList>
            <person name="King R."/>
        </authorList>
    </citation>
    <scope>NUCLEOTIDE SEQUENCE</scope>
</reference>
<dbReference type="PROSITE" id="PS50068">
    <property type="entry name" value="LDLRA_2"/>
    <property type="match status" value="8"/>
</dbReference>
<feature type="repeat" description="LDL-receptor class B" evidence="15">
    <location>
        <begin position="755"/>
        <end position="798"/>
    </location>
</feature>
<feature type="disulfide bond" evidence="14">
    <location>
        <begin position="457"/>
        <end position="469"/>
    </location>
</feature>
<dbReference type="PROSITE" id="PS01209">
    <property type="entry name" value="LDLRA_1"/>
    <property type="match status" value="5"/>
</dbReference>
<evidence type="ECO:0000313" key="19">
    <source>
        <dbReference type="EMBL" id="CAG9803062.1"/>
    </source>
</evidence>
<feature type="disulfide bond" evidence="14">
    <location>
        <begin position="303"/>
        <end position="318"/>
    </location>
</feature>
<dbReference type="Gene3D" id="2.10.25.10">
    <property type="entry name" value="Laminin"/>
    <property type="match status" value="2"/>
</dbReference>
<evidence type="ECO:0000256" key="6">
    <source>
        <dbReference type="ARBA" id="ARBA00022692"/>
    </source>
</evidence>
<dbReference type="Pfam" id="PF07645">
    <property type="entry name" value="EGF_CA"/>
    <property type="match status" value="1"/>
</dbReference>
<keyword evidence="9 16" id="KW-1133">Transmembrane helix</keyword>
<dbReference type="CDD" id="cd00054">
    <property type="entry name" value="EGF_CA"/>
    <property type="match status" value="1"/>
</dbReference>
<evidence type="ECO:0000256" key="17">
    <source>
        <dbReference type="SAM" id="SignalP"/>
    </source>
</evidence>
<feature type="disulfide bond" evidence="14">
    <location>
        <begin position="413"/>
        <end position="425"/>
    </location>
</feature>
<keyword evidence="11 14" id="KW-1015">Disulfide bond</keyword>
<evidence type="ECO:0000256" key="2">
    <source>
        <dbReference type="ARBA" id="ARBA00009939"/>
    </source>
</evidence>
<dbReference type="PROSITE" id="PS51120">
    <property type="entry name" value="LDLRB"/>
    <property type="match status" value="16"/>
</dbReference>
<feature type="repeat" description="LDL-receptor class B" evidence="15">
    <location>
        <begin position="1601"/>
        <end position="1644"/>
    </location>
</feature>